<protein>
    <submittedName>
        <fullName evidence="10">Inner membrane ABC transporter permease protein YcjP</fullName>
    </submittedName>
</protein>
<evidence type="ECO:0000256" key="4">
    <source>
        <dbReference type="ARBA" id="ARBA00022475"/>
    </source>
</evidence>
<gene>
    <name evidence="10" type="primary">ycjP_2</name>
    <name evidence="10" type="ORF">VTH8203_01929</name>
</gene>
<comment type="similarity">
    <text evidence="2">Belongs to the binding-protein-dependent transport system permease family. MalFG subfamily.</text>
</comment>
<dbReference type="InterPro" id="IPR050901">
    <property type="entry name" value="BP-dep_ABC_trans_perm"/>
</dbReference>
<organism evidence="10 11">
    <name type="scientific">Vibrio thalassae</name>
    <dbReference type="NCBI Taxonomy" id="1243014"/>
    <lineage>
        <taxon>Bacteria</taxon>
        <taxon>Pseudomonadati</taxon>
        <taxon>Pseudomonadota</taxon>
        <taxon>Gammaproteobacteria</taxon>
        <taxon>Vibrionales</taxon>
        <taxon>Vibrionaceae</taxon>
        <taxon>Vibrio</taxon>
    </lineage>
</organism>
<keyword evidence="11" id="KW-1185">Reference proteome</keyword>
<dbReference type="Pfam" id="PF00528">
    <property type="entry name" value="BPD_transp_1"/>
    <property type="match status" value="1"/>
</dbReference>
<evidence type="ECO:0000313" key="10">
    <source>
        <dbReference type="EMBL" id="SNX48311.1"/>
    </source>
</evidence>
<dbReference type="CDD" id="cd06261">
    <property type="entry name" value="TM_PBP2"/>
    <property type="match status" value="1"/>
</dbReference>
<feature type="domain" description="ABC transmembrane type-1" evidence="9">
    <location>
        <begin position="111"/>
        <end position="307"/>
    </location>
</feature>
<evidence type="ECO:0000256" key="2">
    <source>
        <dbReference type="ARBA" id="ARBA00009047"/>
    </source>
</evidence>
<name>A0A240EIH4_9VIBR</name>
<evidence type="ECO:0000256" key="7">
    <source>
        <dbReference type="ARBA" id="ARBA00023136"/>
    </source>
</evidence>
<dbReference type="GO" id="GO:0055085">
    <property type="term" value="P:transmembrane transport"/>
    <property type="evidence" value="ECO:0007669"/>
    <property type="project" value="InterPro"/>
</dbReference>
<keyword evidence="3 8" id="KW-0813">Transport</keyword>
<dbReference type="Gene3D" id="1.10.3720.10">
    <property type="entry name" value="MetI-like"/>
    <property type="match status" value="1"/>
</dbReference>
<dbReference type="PANTHER" id="PTHR32243:SF18">
    <property type="entry name" value="INNER MEMBRANE ABC TRANSPORTER PERMEASE PROTEIN YCJP"/>
    <property type="match status" value="1"/>
</dbReference>
<dbReference type="GO" id="GO:0005886">
    <property type="term" value="C:plasma membrane"/>
    <property type="evidence" value="ECO:0007669"/>
    <property type="project" value="UniProtKB-SubCell"/>
</dbReference>
<feature type="transmembrane region" description="Helical" evidence="8">
    <location>
        <begin position="110"/>
        <end position="134"/>
    </location>
</feature>
<keyword evidence="4" id="KW-1003">Cell membrane</keyword>
<dbReference type="PANTHER" id="PTHR32243">
    <property type="entry name" value="MALTOSE TRANSPORT SYSTEM PERMEASE-RELATED"/>
    <property type="match status" value="1"/>
</dbReference>
<evidence type="ECO:0000259" key="9">
    <source>
        <dbReference type="PROSITE" id="PS50928"/>
    </source>
</evidence>
<dbReference type="AlphaFoldDB" id="A0A240EIH4"/>
<dbReference type="PROSITE" id="PS50928">
    <property type="entry name" value="ABC_TM1"/>
    <property type="match status" value="1"/>
</dbReference>
<dbReference type="Proteomes" id="UP000219336">
    <property type="component" value="Unassembled WGS sequence"/>
</dbReference>
<sequence length="322" mass="35773">MTMLGKQTIKGRIGFALAIFSIVSFCLLPFAQILSTSLKHQFDWGNPSLIPQVVNLDAYKELLGLTERQTVEIPPAIKKILENPKLSQGKKDAILAKYTDNSDVFPFGRFMLNSFAVSAGAALVSLIFAVMGAYSISRLRFSGQVVVQRSVLFVYMVGGVLLMVPLYQMAVNVGLASSMWGSVFCLFAIYIVQTLPVALYMLGNYFRTIPFALEEAAMMDGYSRKEAIIKVVLPLSIPMLATVFMYCFIIGWNEYLFASVFLKQFKEFYTLPLALQELFVSKNAIWDRIMAASMLTLAPIIVCFLFAMRHMDGGKTDGGVKG</sequence>
<reference evidence="11" key="1">
    <citation type="submission" date="2016-06" db="EMBL/GenBank/DDBJ databases">
        <authorList>
            <person name="Rodrigo-Torres L."/>
            <person name="Arahal R.D."/>
            <person name="Lucena T."/>
        </authorList>
    </citation>
    <scope>NUCLEOTIDE SEQUENCE [LARGE SCALE GENOMIC DNA]</scope>
    <source>
        <strain evidence="11">CECT8203</strain>
    </source>
</reference>
<keyword evidence="7 8" id="KW-0472">Membrane</keyword>
<feature type="transmembrane region" description="Helical" evidence="8">
    <location>
        <begin position="289"/>
        <end position="308"/>
    </location>
</feature>
<feature type="transmembrane region" description="Helical" evidence="8">
    <location>
        <begin position="227"/>
        <end position="252"/>
    </location>
</feature>
<comment type="subcellular location">
    <subcellularLocation>
        <location evidence="1 8">Cell membrane</location>
        <topology evidence="1 8">Multi-pass membrane protein</topology>
    </subcellularLocation>
</comment>
<proteinExistence type="inferred from homology"/>
<dbReference type="InterPro" id="IPR035906">
    <property type="entry name" value="MetI-like_sf"/>
</dbReference>
<evidence type="ECO:0000256" key="8">
    <source>
        <dbReference type="RuleBase" id="RU363032"/>
    </source>
</evidence>
<dbReference type="SUPFAM" id="SSF161098">
    <property type="entry name" value="MetI-like"/>
    <property type="match status" value="2"/>
</dbReference>
<keyword evidence="6 8" id="KW-1133">Transmembrane helix</keyword>
<feature type="transmembrane region" description="Helical" evidence="8">
    <location>
        <begin position="12"/>
        <end position="34"/>
    </location>
</feature>
<evidence type="ECO:0000256" key="6">
    <source>
        <dbReference type="ARBA" id="ARBA00022989"/>
    </source>
</evidence>
<dbReference type="InterPro" id="IPR000515">
    <property type="entry name" value="MetI-like"/>
</dbReference>
<accession>A0A240EIH4</accession>
<evidence type="ECO:0000313" key="11">
    <source>
        <dbReference type="Proteomes" id="UP000219336"/>
    </source>
</evidence>
<keyword evidence="5 8" id="KW-0812">Transmembrane</keyword>
<dbReference type="EMBL" id="OANU01000023">
    <property type="protein sequence ID" value="SNX48311.1"/>
    <property type="molecule type" value="Genomic_DNA"/>
</dbReference>
<evidence type="ECO:0000256" key="5">
    <source>
        <dbReference type="ARBA" id="ARBA00022692"/>
    </source>
</evidence>
<feature type="transmembrane region" description="Helical" evidence="8">
    <location>
        <begin position="179"/>
        <end position="206"/>
    </location>
</feature>
<evidence type="ECO:0000256" key="3">
    <source>
        <dbReference type="ARBA" id="ARBA00022448"/>
    </source>
</evidence>
<evidence type="ECO:0000256" key="1">
    <source>
        <dbReference type="ARBA" id="ARBA00004651"/>
    </source>
</evidence>
<feature type="transmembrane region" description="Helical" evidence="8">
    <location>
        <begin position="146"/>
        <end position="167"/>
    </location>
</feature>